<accession>A0A6J7JFT9</accession>
<evidence type="ECO:0000313" key="2">
    <source>
        <dbReference type="EMBL" id="CAB4941132.1"/>
    </source>
</evidence>
<gene>
    <name evidence="2" type="ORF">UFOPK3674_01836</name>
</gene>
<dbReference type="SUPFAM" id="SSF54909">
    <property type="entry name" value="Dimeric alpha+beta barrel"/>
    <property type="match status" value="1"/>
</dbReference>
<dbReference type="AlphaFoldDB" id="A0A6J7JFT9"/>
<dbReference type="Gene3D" id="3.30.70.100">
    <property type="match status" value="1"/>
</dbReference>
<reference evidence="2" key="1">
    <citation type="submission" date="2020-05" db="EMBL/GenBank/DDBJ databases">
        <authorList>
            <person name="Chiriac C."/>
            <person name="Salcher M."/>
            <person name="Ghai R."/>
            <person name="Kavagutti S V."/>
        </authorList>
    </citation>
    <scope>NUCLEOTIDE SEQUENCE</scope>
</reference>
<dbReference type="Pfam" id="PF07110">
    <property type="entry name" value="EthD"/>
    <property type="match status" value="1"/>
</dbReference>
<dbReference type="InterPro" id="IPR011008">
    <property type="entry name" value="Dimeric_a/b-barrel"/>
</dbReference>
<dbReference type="GO" id="GO:0016491">
    <property type="term" value="F:oxidoreductase activity"/>
    <property type="evidence" value="ECO:0007669"/>
    <property type="project" value="InterPro"/>
</dbReference>
<sequence length="249" mass="27536">MTRQHVGRATEAQKLMYLAPCPADATPAQVTPKWAEHLRGIMALEQVGPIVTRYEITQLFSPADDPTLPGALFGPGLISDAWGCVGQAWLTGGMEALGELAALPEVIEARSHEAEILGSSIENSFLFQDELIYDRGDTNIKIFSWLKRQPNLTLDEFADQWRDFIDLFLTHDELVSRSQMYIQSHVFDPTGAGDARFDGVAIMGFSSVEQMLDFMGQPSLVEELFPAEAPWLDRTQGVVVVGRPEVLKG</sequence>
<name>A0A6J7JFT9_9ZZZZ</name>
<proteinExistence type="predicted"/>
<dbReference type="EMBL" id="CAFBMX010000010">
    <property type="protein sequence ID" value="CAB4941132.1"/>
    <property type="molecule type" value="Genomic_DNA"/>
</dbReference>
<protein>
    <submittedName>
        <fullName evidence="2">Unannotated protein</fullName>
    </submittedName>
</protein>
<dbReference type="InterPro" id="IPR009799">
    <property type="entry name" value="EthD_dom"/>
</dbReference>
<feature type="domain" description="EthD" evidence="1">
    <location>
        <begin position="149"/>
        <end position="234"/>
    </location>
</feature>
<organism evidence="2">
    <name type="scientific">freshwater metagenome</name>
    <dbReference type="NCBI Taxonomy" id="449393"/>
    <lineage>
        <taxon>unclassified sequences</taxon>
        <taxon>metagenomes</taxon>
        <taxon>ecological metagenomes</taxon>
    </lineage>
</organism>
<evidence type="ECO:0000259" key="1">
    <source>
        <dbReference type="Pfam" id="PF07110"/>
    </source>
</evidence>